<keyword evidence="4 8" id="KW-1133">Transmembrane helix</keyword>
<dbReference type="KEGG" id="aten:116299313"/>
<dbReference type="GO" id="GO:0008076">
    <property type="term" value="C:voltage-gated potassium channel complex"/>
    <property type="evidence" value="ECO:0007669"/>
    <property type="project" value="InterPro"/>
</dbReference>
<dbReference type="InterPro" id="IPR028325">
    <property type="entry name" value="VG_K_chnl"/>
</dbReference>
<feature type="domain" description="Potassium channel" evidence="10">
    <location>
        <begin position="184"/>
        <end position="239"/>
    </location>
</feature>
<feature type="chain" id="PRO_5028386881" evidence="9">
    <location>
        <begin position="19"/>
        <end position="372"/>
    </location>
</feature>
<evidence type="ECO:0000256" key="2">
    <source>
        <dbReference type="ARBA" id="ARBA00022448"/>
    </source>
</evidence>
<dbReference type="GeneID" id="116299313"/>
<evidence type="ECO:0000256" key="8">
    <source>
        <dbReference type="SAM" id="Phobius"/>
    </source>
</evidence>
<keyword evidence="6 8" id="KW-0472">Membrane</keyword>
<dbReference type="InParanoid" id="A0A6P8IDW3"/>
<dbReference type="AlphaFoldDB" id="A0A6P8IDW3"/>
<evidence type="ECO:0000256" key="3">
    <source>
        <dbReference type="ARBA" id="ARBA00022692"/>
    </source>
</evidence>
<keyword evidence="9" id="KW-0732">Signal</keyword>
<feature type="signal peptide" evidence="9">
    <location>
        <begin position="1"/>
        <end position="18"/>
    </location>
</feature>
<dbReference type="InterPro" id="IPR013099">
    <property type="entry name" value="K_chnl_dom"/>
</dbReference>
<dbReference type="Proteomes" id="UP000515163">
    <property type="component" value="Unplaced"/>
</dbReference>
<evidence type="ECO:0000259" key="10">
    <source>
        <dbReference type="Pfam" id="PF07885"/>
    </source>
</evidence>
<dbReference type="Pfam" id="PF07885">
    <property type="entry name" value="Ion_trans_2"/>
    <property type="match status" value="1"/>
</dbReference>
<dbReference type="RefSeq" id="XP_031563810.1">
    <property type="nucleotide sequence ID" value="XM_031707950.1"/>
</dbReference>
<evidence type="ECO:0000256" key="5">
    <source>
        <dbReference type="ARBA" id="ARBA00023065"/>
    </source>
</evidence>
<protein>
    <submittedName>
        <fullName evidence="12">Potassium voltage-gated channel subfamily B member 2-like</fullName>
    </submittedName>
</protein>
<evidence type="ECO:0000256" key="4">
    <source>
        <dbReference type="ARBA" id="ARBA00022989"/>
    </source>
</evidence>
<feature type="transmembrane region" description="Helical" evidence="8">
    <location>
        <begin position="149"/>
        <end position="173"/>
    </location>
</feature>
<dbReference type="GO" id="GO:0001508">
    <property type="term" value="P:action potential"/>
    <property type="evidence" value="ECO:0007669"/>
    <property type="project" value="TreeGrafter"/>
</dbReference>
<organism evidence="11 12">
    <name type="scientific">Actinia tenebrosa</name>
    <name type="common">Australian red waratah sea anemone</name>
    <dbReference type="NCBI Taxonomy" id="6105"/>
    <lineage>
        <taxon>Eukaryota</taxon>
        <taxon>Metazoa</taxon>
        <taxon>Cnidaria</taxon>
        <taxon>Anthozoa</taxon>
        <taxon>Hexacorallia</taxon>
        <taxon>Actiniaria</taxon>
        <taxon>Actiniidae</taxon>
        <taxon>Actinia</taxon>
    </lineage>
</organism>
<evidence type="ECO:0000256" key="7">
    <source>
        <dbReference type="ARBA" id="ARBA00023303"/>
    </source>
</evidence>
<gene>
    <name evidence="12" type="primary">LOC116299313</name>
</gene>
<dbReference type="PANTHER" id="PTHR11537">
    <property type="entry name" value="VOLTAGE-GATED POTASSIUM CHANNEL"/>
    <property type="match status" value="1"/>
</dbReference>
<evidence type="ECO:0000256" key="9">
    <source>
        <dbReference type="SAM" id="SignalP"/>
    </source>
</evidence>
<keyword evidence="5" id="KW-0406">Ion transport</keyword>
<keyword evidence="11" id="KW-1185">Reference proteome</keyword>
<keyword evidence="7" id="KW-0407">Ion channel</keyword>
<dbReference type="GO" id="GO:0015276">
    <property type="term" value="F:ligand-gated monoatomic ion channel activity"/>
    <property type="evidence" value="ECO:0007669"/>
    <property type="project" value="InterPro"/>
</dbReference>
<evidence type="ECO:0000256" key="1">
    <source>
        <dbReference type="ARBA" id="ARBA00004141"/>
    </source>
</evidence>
<proteinExistence type="predicted"/>
<dbReference type="OrthoDB" id="415460at2759"/>
<sequence>MALSIFVILVVSTQMTQSSQQPTGVDGTADSNNDHRHCDSIPVSVAVLPWPPYVGNVSNDFQSKVIQQLRDEIIQRSLKNPITFRKTSSESELKKLFKANQTDIGFPLIGRYGSAPSEVIGDHPGLEFLVAPQTPSPGEVCMNTLRESWPLLALSLILSGMAGILIWLMEVIGNRKEFPRSFARGPWEGFWWAFISMTTVGYGDKCPRSVAGRCFAIIWIFAGLILVAVFMANVTTALTSVSIKPEYKLSETEVGVVSKSLEEELARNNNAEVKVFKNYDELMTAFRHQRIPGIVIDRYTAGVRLENETGPFRQHILQGKHFSLRNKYQLIANISSNFEKIINDECDDYNYEQILECIEEVMTKHLLERKIQ</sequence>
<dbReference type="Gene3D" id="3.40.190.10">
    <property type="entry name" value="Periplasmic binding protein-like II"/>
    <property type="match status" value="1"/>
</dbReference>
<reference evidence="12" key="1">
    <citation type="submission" date="2025-08" db="UniProtKB">
        <authorList>
            <consortium name="RefSeq"/>
        </authorList>
    </citation>
    <scope>IDENTIFICATION</scope>
    <source>
        <tissue evidence="12">Tentacle</tissue>
    </source>
</reference>
<dbReference type="SUPFAM" id="SSF81324">
    <property type="entry name" value="Voltage-gated potassium channels"/>
    <property type="match status" value="1"/>
</dbReference>
<evidence type="ECO:0000256" key="6">
    <source>
        <dbReference type="ARBA" id="ARBA00023136"/>
    </source>
</evidence>
<comment type="subcellular location">
    <subcellularLocation>
        <location evidence="1">Membrane</location>
        <topology evidence="1">Multi-pass membrane protein</topology>
    </subcellularLocation>
</comment>
<dbReference type="GO" id="GO:0005251">
    <property type="term" value="F:delayed rectifier potassium channel activity"/>
    <property type="evidence" value="ECO:0007669"/>
    <property type="project" value="TreeGrafter"/>
</dbReference>
<dbReference type="Gene3D" id="1.10.287.70">
    <property type="match status" value="1"/>
</dbReference>
<keyword evidence="3 8" id="KW-0812">Transmembrane</keyword>
<evidence type="ECO:0000313" key="12">
    <source>
        <dbReference type="RefSeq" id="XP_031563810.1"/>
    </source>
</evidence>
<evidence type="ECO:0000313" key="11">
    <source>
        <dbReference type="Proteomes" id="UP000515163"/>
    </source>
</evidence>
<accession>A0A6P8IDW3</accession>
<name>A0A6P8IDW3_ACTTE</name>
<feature type="non-terminal residue" evidence="12">
    <location>
        <position position="372"/>
    </location>
</feature>
<keyword evidence="2" id="KW-0813">Transport</keyword>
<feature type="transmembrane region" description="Helical" evidence="8">
    <location>
        <begin position="215"/>
        <end position="238"/>
    </location>
</feature>
<dbReference type="PANTHER" id="PTHR11537:SF252">
    <property type="entry name" value="POTASSIUM VOLTAGE-GATED CHANNEL PROTEIN SHAW"/>
    <property type="match status" value="1"/>
</dbReference>